<evidence type="ECO:0000313" key="1">
    <source>
        <dbReference type="EMBL" id="MEE2033033.1"/>
    </source>
</evidence>
<evidence type="ECO:0000313" key="2">
    <source>
        <dbReference type="Proteomes" id="UP001331936"/>
    </source>
</evidence>
<comment type="caution">
    <text evidence="1">The sequence shown here is derived from an EMBL/GenBank/DDBJ whole genome shotgun (WGS) entry which is preliminary data.</text>
</comment>
<dbReference type="RefSeq" id="WP_330152450.1">
    <property type="nucleotide sequence ID" value="NZ_JAUZMZ010000065.1"/>
</dbReference>
<reference evidence="1 2" key="1">
    <citation type="submission" date="2023-08" db="EMBL/GenBank/DDBJ databases">
        <authorList>
            <person name="Girao M."/>
            <person name="Carvalho M.F."/>
        </authorList>
    </citation>
    <scope>NUCLEOTIDE SEQUENCE [LARGE SCALE GENOMIC DNA]</scope>
    <source>
        <strain evidence="1 2">CC-R104</strain>
    </source>
</reference>
<dbReference type="Proteomes" id="UP001331936">
    <property type="component" value="Unassembled WGS sequence"/>
</dbReference>
<dbReference type="EMBL" id="JAUZMZ010000065">
    <property type="protein sequence ID" value="MEE2033033.1"/>
    <property type="molecule type" value="Genomic_DNA"/>
</dbReference>
<sequence>MSTTKWWVLDGRNSGYVLEERPSGDVVVMNTETSEEHVLHGYVWKHSPSFGVQIQGEGPPPYGTWVENPED</sequence>
<proteinExistence type="predicted"/>
<gene>
    <name evidence="1" type="ORF">Q8814_13075</name>
</gene>
<accession>A0ABU7JSM7</accession>
<name>A0ABU7JSM7_9NOCA</name>
<keyword evidence="2" id="KW-1185">Reference proteome</keyword>
<protein>
    <submittedName>
        <fullName evidence="1">Maltose regulon activator MalT</fullName>
    </submittedName>
</protein>
<organism evidence="1 2">
    <name type="scientific">Rhodococcus chondri</name>
    <dbReference type="NCBI Taxonomy" id="3065941"/>
    <lineage>
        <taxon>Bacteria</taxon>
        <taxon>Bacillati</taxon>
        <taxon>Actinomycetota</taxon>
        <taxon>Actinomycetes</taxon>
        <taxon>Mycobacteriales</taxon>
        <taxon>Nocardiaceae</taxon>
        <taxon>Rhodococcus</taxon>
    </lineage>
</organism>